<keyword evidence="5" id="KW-0010">Activator</keyword>
<evidence type="ECO:0000259" key="8">
    <source>
        <dbReference type="PROSITE" id="PS50045"/>
    </source>
</evidence>
<keyword evidence="4" id="KW-0238">DNA-binding</keyword>
<keyword evidence="11" id="KW-1185">Reference proteome</keyword>
<dbReference type="PROSITE" id="PS50110">
    <property type="entry name" value="RESPONSE_REGULATORY"/>
    <property type="match status" value="1"/>
</dbReference>
<dbReference type="InterPro" id="IPR009057">
    <property type="entry name" value="Homeodomain-like_sf"/>
</dbReference>
<dbReference type="InterPro" id="IPR011006">
    <property type="entry name" value="CheY-like_superfamily"/>
</dbReference>
<dbReference type="Gene3D" id="3.40.50.2300">
    <property type="match status" value="1"/>
</dbReference>
<keyword evidence="3" id="KW-0805">Transcription regulation</keyword>
<dbReference type="GO" id="GO:0005524">
    <property type="term" value="F:ATP binding"/>
    <property type="evidence" value="ECO:0007669"/>
    <property type="project" value="UniProtKB-KW"/>
</dbReference>
<dbReference type="InterPro" id="IPR025943">
    <property type="entry name" value="Sigma_54_int_dom_ATP-bd_2"/>
</dbReference>
<feature type="domain" description="Response regulatory" evidence="9">
    <location>
        <begin position="8"/>
        <end position="122"/>
    </location>
</feature>
<dbReference type="Pfam" id="PF02954">
    <property type="entry name" value="HTH_8"/>
    <property type="match status" value="1"/>
</dbReference>
<dbReference type="Pfam" id="PF25601">
    <property type="entry name" value="AAA_lid_14"/>
    <property type="match status" value="1"/>
</dbReference>
<dbReference type="PROSITE" id="PS00688">
    <property type="entry name" value="SIGMA54_INTERACT_3"/>
    <property type="match status" value="1"/>
</dbReference>
<dbReference type="GO" id="GO:0006355">
    <property type="term" value="P:regulation of DNA-templated transcription"/>
    <property type="evidence" value="ECO:0007669"/>
    <property type="project" value="InterPro"/>
</dbReference>
<name>A0A6H3F9B3_9BACT</name>
<keyword evidence="2" id="KW-0067">ATP-binding</keyword>
<dbReference type="FunFam" id="1.10.8.60:FF:000014">
    <property type="entry name" value="DNA-binding transcriptional regulator NtrC"/>
    <property type="match status" value="1"/>
</dbReference>
<dbReference type="InterPro" id="IPR058031">
    <property type="entry name" value="AAA_lid_NorR"/>
</dbReference>
<evidence type="ECO:0000256" key="3">
    <source>
        <dbReference type="ARBA" id="ARBA00023015"/>
    </source>
</evidence>
<dbReference type="SMART" id="SM00382">
    <property type="entry name" value="AAA"/>
    <property type="match status" value="1"/>
</dbReference>
<evidence type="ECO:0000256" key="4">
    <source>
        <dbReference type="ARBA" id="ARBA00023125"/>
    </source>
</evidence>
<dbReference type="InterPro" id="IPR027417">
    <property type="entry name" value="P-loop_NTPase"/>
</dbReference>
<dbReference type="PROSITE" id="PS00675">
    <property type="entry name" value="SIGMA54_INTERACT_1"/>
    <property type="match status" value="1"/>
</dbReference>
<organism evidence="10 11">
    <name type="scientific">Desulfovibrio legallii</name>
    <dbReference type="NCBI Taxonomy" id="571438"/>
    <lineage>
        <taxon>Bacteria</taxon>
        <taxon>Pseudomonadati</taxon>
        <taxon>Thermodesulfobacteriota</taxon>
        <taxon>Desulfovibrionia</taxon>
        <taxon>Desulfovibrionales</taxon>
        <taxon>Desulfovibrionaceae</taxon>
        <taxon>Desulfovibrio</taxon>
    </lineage>
</organism>
<keyword evidence="1" id="KW-0547">Nucleotide-binding</keyword>
<protein>
    <submittedName>
        <fullName evidence="10">Sigma-54-dependent Fis family transcriptional regulator</fullName>
    </submittedName>
</protein>
<dbReference type="GO" id="GO:0000160">
    <property type="term" value="P:phosphorelay signal transduction system"/>
    <property type="evidence" value="ECO:0007669"/>
    <property type="project" value="InterPro"/>
</dbReference>
<keyword evidence="7" id="KW-0597">Phosphoprotein</keyword>
<dbReference type="PROSITE" id="PS50045">
    <property type="entry name" value="SIGMA54_INTERACT_4"/>
    <property type="match status" value="1"/>
</dbReference>
<dbReference type="PANTHER" id="PTHR32071">
    <property type="entry name" value="TRANSCRIPTIONAL REGULATORY PROTEIN"/>
    <property type="match status" value="1"/>
</dbReference>
<dbReference type="Proteomes" id="UP000292919">
    <property type="component" value="Unassembled WGS sequence"/>
</dbReference>
<reference evidence="10 11" key="1">
    <citation type="submission" date="2018-12" db="EMBL/GenBank/DDBJ databases">
        <title>First genome draft of Desulfovibrio legallis sp. nov.</title>
        <authorList>
            <person name="Ben Dhia O."/>
            <person name="Najjari A."/>
            <person name="Ferjani R."/>
            <person name="Fhoula I."/>
            <person name="Fardeau M.-L."/>
            <person name="Boudabbous A."/>
            <person name="Ouzari H.I."/>
        </authorList>
    </citation>
    <scope>NUCLEOTIDE SEQUENCE [LARGE SCALE GENOMIC DNA]</scope>
    <source>
        <strain evidence="10 11">H1T</strain>
    </source>
</reference>
<proteinExistence type="predicted"/>
<comment type="caution">
    <text evidence="10">The sequence shown here is derived from an EMBL/GenBank/DDBJ whole genome shotgun (WGS) entry which is preliminary data.</text>
</comment>
<evidence type="ECO:0000259" key="9">
    <source>
        <dbReference type="PROSITE" id="PS50110"/>
    </source>
</evidence>
<evidence type="ECO:0000313" key="10">
    <source>
        <dbReference type="EMBL" id="TBH79790.1"/>
    </source>
</evidence>
<dbReference type="SUPFAM" id="SSF52172">
    <property type="entry name" value="CheY-like"/>
    <property type="match status" value="1"/>
</dbReference>
<dbReference type="GO" id="GO:0043565">
    <property type="term" value="F:sequence-specific DNA binding"/>
    <property type="evidence" value="ECO:0007669"/>
    <property type="project" value="InterPro"/>
</dbReference>
<dbReference type="Gene3D" id="1.10.10.60">
    <property type="entry name" value="Homeodomain-like"/>
    <property type="match status" value="1"/>
</dbReference>
<dbReference type="InterPro" id="IPR025662">
    <property type="entry name" value="Sigma_54_int_dom_ATP-bd_1"/>
</dbReference>
<dbReference type="PROSITE" id="PS00676">
    <property type="entry name" value="SIGMA54_INTERACT_2"/>
    <property type="match status" value="1"/>
</dbReference>
<feature type="domain" description="Sigma-54 factor interaction" evidence="8">
    <location>
        <begin position="147"/>
        <end position="376"/>
    </location>
</feature>
<dbReference type="CDD" id="cd00156">
    <property type="entry name" value="REC"/>
    <property type="match status" value="1"/>
</dbReference>
<evidence type="ECO:0000256" key="6">
    <source>
        <dbReference type="ARBA" id="ARBA00023163"/>
    </source>
</evidence>
<evidence type="ECO:0000313" key="11">
    <source>
        <dbReference type="Proteomes" id="UP000292919"/>
    </source>
</evidence>
<dbReference type="AlphaFoldDB" id="A0A6H3F9B3"/>
<dbReference type="PRINTS" id="PR01590">
    <property type="entry name" value="HTHFIS"/>
</dbReference>
<dbReference type="RefSeq" id="WP_118229257.1">
    <property type="nucleotide sequence ID" value="NZ_DBFBQU010000113.1"/>
</dbReference>
<evidence type="ECO:0000256" key="2">
    <source>
        <dbReference type="ARBA" id="ARBA00022840"/>
    </source>
</evidence>
<dbReference type="InterPro" id="IPR025944">
    <property type="entry name" value="Sigma_54_int_dom_CS"/>
</dbReference>
<dbReference type="InterPro" id="IPR001789">
    <property type="entry name" value="Sig_transdc_resp-reg_receiver"/>
</dbReference>
<dbReference type="FunFam" id="3.40.50.300:FF:000006">
    <property type="entry name" value="DNA-binding transcriptional regulator NtrC"/>
    <property type="match status" value="1"/>
</dbReference>
<sequence length="451" mass="49907">MNAKTSIQLLVVDDDRNHREMLQALLEEWGYAPTGLDNGEAAVALCRERPFDLILMDVRMGGMNGVEATRAIKAYNPAIPILIMTAYSDVAGAVEALKAGAYDYLTKPLAFDVLKLALQRALDHATLKDEVRSLRHELASAFDARQIIGQSPAMRQVLDLAAAIAPSEATVLITGESGTGKEVMARLIHTNSARRNGPYVAVNCAALTETLLESELFGHEKGAFTGAEKRREGRFMTAHKGTIFLDEIGEIPLSMQVKLLRVIQEREIQRVGGDQPLKVDVRILAATNKDLAHEVAEGRFRQDLYYRLNVVALTLPPLRDRREDIPLLAMHFLKLFAQRNGKTVKGFTPTAMDRLLKHSWPGNVRELENAVERAVVLLVGDYVSERELPPTLIAAEDPTRTATRPDFAHMTLEEIERLAVQDTLEQVGGNKSEAARRLGINRKTLLAKLGK</sequence>
<dbReference type="Pfam" id="PF00158">
    <property type="entry name" value="Sigma54_activat"/>
    <property type="match status" value="1"/>
</dbReference>
<gene>
    <name evidence="10" type="ORF">EB812_05705</name>
</gene>
<feature type="modified residue" description="4-aspartylphosphate" evidence="7">
    <location>
        <position position="57"/>
    </location>
</feature>
<dbReference type="InterPro" id="IPR003593">
    <property type="entry name" value="AAA+_ATPase"/>
</dbReference>
<dbReference type="SUPFAM" id="SSF46689">
    <property type="entry name" value="Homeodomain-like"/>
    <property type="match status" value="1"/>
</dbReference>
<dbReference type="SMART" id="SM00448">
    <property type="entry name" value="REC"/>
    <property type="match status" value="1"/>
</dbReference>
<evidence type="ECO:0000256" key="7">
    <source>
        <dbReference type="PROSITE-ProRule" id="PRU00169"/>
    </source>
</evidence>
<dbReference type="SUPFAM" id="SSF52540">
    <property type="entry name" value="P-loop containing nucleoside triphosphate hydrolases"/>
    <property type="match status" value="1"/>
</dbReference>
<dbReference type="Gene3D" id="3.40.50.300">
    <property type="entry name" value="P-loop containing nucleotide triphosphate hydrolases"/>
    <property type="match status" value="1"/>
</dbReference>
<accession>A0A6H3F9B3</accession>
<dbReference type="InterPro" id="IPR002197">
    <property type="entry name" value="HTH_Fis"/>
</dbReference>
<keyword evidence="6" id="KW-0804">Transcription</keyword>
<dbReference type="EMBL" id="SIXC01000006">
    <property type="protein sequence ID" value="TBH79790.1"/>
    <property type="molecule type" value="Genomic_DNA"/>
</dbReference>
<dbReference type="InterPro" id="IPR002078">
    <property type="entry name" value="Sigma_54_int"/>
</dbReference>
<evidence type="ECO:0000256" key="5">
    <source>
        <dbReference type="ARBA" id="ARBA00023159"/>
    </source>
</evidence>
<evidence type="ECO:0000256" key="1">
    <source>
        <dbReference type="ARBA" id="ARBA00022741"/>
    </source>
</evidence>
<dbReference type="Gene3D" id="1.10.8.60">
    <property type="match status" value="1"/>
</dbReference>
<dbReference type="PANTHER" id="PTHR32071:SF117">
    <property type="entry name" value="PTS-DEPENDENT DIHYDROXYACETONE KINASE OPERON REGULATORY PROTEIN-RELATED"/>
    <property type="match status" value="1"/>
</dbReference>
<dbReference type="Pfam" id="PF00072">
    <property type="entry name" value="Response_reg"/>
    <property type="match status" value="1"/>
</dbReference>
<dbReference type="CDD" id="cd00009">
    <property type="entry name" value="AAA"/>
    <property type="match status" value="1"/>
</dbReference>